<evidence type="ECO:0000313" key="4">
    <source>
        <dbReference type="Proteomes" id="UP001145021"/>
    </source>
</evidence>
<name>A0A9W8CH08_9FUNG</name>
<keyword evidence="2" id="KW-0472">Membrane</keyword>
<feature type="transmembrane region" description="Helical" evidence="2">
    <location>
        <begin position="117"/>
        <end position="142"/>
    </location>
</feature>
<accession>A0A9W8CH08</accession>
<proteinExistence type="predicted"/>
<feature type="region of interest" description="Disordered" evidence="1">
    <location>
        <begin position="146"/>
        <end position="167"/>
    </location>
</feature>
<organism evidence="3 4">
    <name type="scientific">Coemansia asiatica</name>
    <dbReference type="NCBI Taxonomy" id="1052880"/>
    <lineage>
        <taxon>Eukaryota</taxon>
        <taxon>Fungi</taxon>
        <taxon>Fungi incertae sedis</taxon>
        <taxon>Zoopagomycota</taxon>
        <taxon>Kickxellomycotina</taxon>
        <taxon>Kickxellomycetes</taxon>
        <taxon>Kickxellales</taxon>
        <taxon>Kickxellaceae</taxon>
        <taxon>Coemansia</taxon>
    </lineage>
</organism>
<keyword evidence="4" id="KW-1185">Reference proteome</keyword>
<feature type="compositionally biased region" description="Polar residues" evidence="1">
    <location>
        <begin position="152"/>
        <end position="167"/>
    </location>
</feature>
<protein>
    <submittedName>
        <fullName evidence="3">Uncharacterized protein</fullName>
    </submittedName>
</protein>
<comment type="caution">
    <text evidence="3">The sequence shown here is derived from an EMBL/GenBank/DDBJ whole genome shotgun (WGS) entry which is preliminary data.</text>
</comment>
<dbReference type="Proteomes" id="UP001145021">
    <property type="component" value="Unassembled WGS sequence"/>
</dbReference>
<gene>
    <name evidence="3" type="ORF">LPJ64_004750</name>
</gene>
<feature type="transmembrane region" description="Helical" evidence="2">
    <location>
        <begin position="83"/>
        <end position="105"/>
    </location>
</feature>
<reference evidence="3" key="1">
    <citation type="submission" date="2022-07" db="EMBL/GenBank/DDBJ databases">
        <title>Phylogenomic reconstructions and comparative analyses of Kickxellomycotina fungi.</title>
        <authorList>
            <person name="Reynolds N.K."/>
            <person name="Stajich J.E."/>
            <person name="Barry K."/>
            <person name="Grigoriev I.V."/>
            <person name="Crous P."/>
            <person name="Smith M.E."/>
        </authorList>
    </citation>
    <scope>NUCLEOTIDE SEQUENCE</scope>
    <source>
        <strain evidence="3">NBRC 105413</strain>
    </source>
</reference>
<keyword evidence="2" id="KW-1133">Transmembrane helix</keyword>
<keyword evidence="2" id="KW-0812">Transmembrane</keyword>
<dbReference type="EMBL" id="JANBOH010000251">
    <property type="protein sequence ID" value="KAJ1643481.1"/>
    <property type="molecule type" value="Genomic_DNA"/>
</dbReference>
<evidence type="ECO:0000313" key="3">
    <source>
        <dbReference type="EMBL" id="KAJ1643481.1"/>
    </source>
</evidence>
<feature type="transmembrane region" description="Helical" evidence="2">
    <location>
        <begin position="12"/>
        <end position="30"/>
    </location>
</feature>
<sequence>MHALVNVGKAIGLLALLGDAGLLGYSTYYVKMHVKDPLQSAYVFNYVMTFVMCIMLIPDSMFFMKNNKAKFAKLDGEVKIGPLIRAAWYFSLGTFIITDPLFSIVRSNEGRQDPEKTIFVSMVVGAIAFGLAGVVTVVAAALNEKEGGSSDGSGNTAELSNGDGTQG</sequence>
<evidence type="ECO:0000256" key="1">
    <source>
        <dbReference type="SAM" id="MobiDB-lite"/>
    </source>
</evidence>
<evidence type="ECO:0000256" key="2">
    <source>
        <dbReference type="SAM" id="Phobius"/>
    </source>
</evidence>
<feature type="transmembrane region" description="Helical" evidence="2">
    <location>
        <begin position="42"/>
        <end position="63"/>
    </location>
</feature>
<dbReference type="AlphaFoldDB" id="A0A9W8CH08"/>